<sequence>MKQVVINIGNDEYTVNIWGDDLKKLSAERVTGMMLAAAIDRMIESGHSKELVMKIVDDAYESRPQSHNSDIQRVSG</sequence>
<evidence type="ECO:0000313" key="2">
    <source>
        <dbReference type="Proteomes" id="UP000292648"/>
    </source>
</evidence>
<name>A0A4V2L1W5_9LACO</name>
<evidence type="ECO:0000313" key="1">
    <source>
        <dbReference type="EMBL" id="TBX47349.1"/>
    </source>
</evidence>
<comment type="caution">
    <text evidence="1">The sequence shown here is derived from an EMBL/GenBank/DDBJ whole genome shotgun (WGS) entry which is preliminary data.</text>
</comment>
<accession>A0A4V2L1W5</accession>
<organism evidence="1 2">
    <name type="scientific">Lactiplantibacillus paraplantarum</name>
    <dbReference type="NCBI Taxonomy" id="60520"/>
    <lineage>
        <taxon>Bacteria</taxon>
        <taxon>Bacillati</taxon>
        <taxon>Bacillota</taxon>
        <taxon>Bacilli</taxon>
        <taxon>Lactobacillales</taxon>
        <taxon>Lactobacillaceae</taxon>
        <taxon>Lactiplantibacillus</taxon>
    </lineage>
</organism>
<reference evidence="1 2" key="1">
    <citation type="submission" date="2019-01" db="EMBL/GenBank/DDBJ databases">
        <title>Draft genome sequence of Lactobacillus paraplantarum OSY-TC318, a Producer of the novel lantibiotic Paraplantaracin TC318.</title>
        <authorList>
            <person name="Hussein W.E."/>
            <person name="Huang E."/>
            <person name="Yousef A.E."/>
        </authorList>
    </citation>
    <scope>NUCLEOTIDE SEQUENCE [LARGE SCALE GENOMIC DNA]</scope>
    <source>
        <strain evidence="1 2">OSY-TC318</strain>
    </source>
</reference>
<proteinExistence type="predicted"/>
<dbReference type="EMBL" id="SEHH01000039">
    <property type="protein sequence ID" value="TBX47349.1"/>
    <property type="molecule type" value="Genomic_DNA"/>
</dbReference>
<gene>
    <name evidence="1" type="ORF">EUZ87_05140</name>
</gene>
<dbReference type="Proteomes" id="UP000292648">
    <property type="component" value="Unassembled WGS sequence"/>
</dbReference>
<dbReference type="AlphaFoldDB" id="A0A4V2L1W5"/>
<protein>
    <submittedName>
        <fullName evidence="1">Uncharacterized protein</fullName>
    </submittedName>
</protein>